<sequence length="184" mass="19926">MLSLFSGSSALFLCFTHAEDLPARIMNPDGSENPPTRPQIDPDTTQISYDNSGRQCIRGLTNQTGYIKGTGNGNINFGTSSFTQSQSAVDNIAPRSDETRFLSSQNSGNQYNGNGIFNGGYLGPSSNTQSGRTARVDALRNLIAPESRMSDGTRPRPNSSSPSTLRGENRQPHNLSNIDHRRSD</sequence>
<reference evidence="1 2" key="1">
    <citation type="journal article" date="2022" name="DNA Res.">
        <title>Chromosomal-level genome assembly of the orchid tree Bauhinia variegata (Leguminosae; Cercidoideae) supports the allotetraploid origin hypothesis of Bauhinia.</title>
        <authorList>
            <person name="Zhong Y."/>
            <person name="Chen Y."/>
            <person name="Zheng D."/>
            <person name="Pang J."/>
            <person name="Liu Y."/>
            <person name="Luo S."/>
            <person name="Meng S."/>
            <person name="Qian L."/>
            <person name="Wei D."/>
            <person name="Dai S."/>
            <person name="Zhou R."/>
        </authorList>
    </citation>
    <scope>NUCLEOTIDE SEQUENCE [LARGE SCALE GENOMIC DNA]</scope>
    <source>
        <strain evidence="1">BV-YZ2020</strain>
    </source>
</reference>
<proteinExistence type="predicted"/>
<dbReference type="EMBL" id="CM039436">
    <property type="protein sequence ID" value="KAI4313277.1"/>
    <property type="molecule type" value="Genomic_DNA"/>
</dbReference>
<gene>
    <name evidence="1" type="ORF">L6164_026268</name>
</gene>
<name>A0ACB9LP64_BAUVA</name>
<dbReference type="Proteomes" id="UP000828941">
    <property type="component" value="Chromosome 11"/>
</dbReference>
<protein>
    <submittedName>
        <fullName evidence="1">Uncharacterized protein</fullName>
    </submittedName>
</protein>
<accession>A0ACB9LP64</accession>
<evidence type="ECO:0000313" key="2">
    <source>
        <dbReference type="Proteomes" id="UP000828941"/>
    </source>
</evidence>
<comment type="caution">
    <text evidence="1">The sequence shown here is derived from an EMBL/GenBank/DDBJ whole genome shotgun (WGS) entry which is preliminary data.</text>
</comment>
<keyword evidence="2" id="KW-1185">Reference proteome</keyword>
<organism evidence="1 2">
    <name type="scientific">Bauhinia variegata</name>
    <name type="common">Purple orchid tree</name>
    <name type="synonym">Phanera variegata</name>
    <dbReference type="NCBI Taxonomy" id="167791"/>
    <lineage>
        <taxon>Eukaryota</taxon>
        <taxon>Viridiplantae</taxon>
        <taxon>Streptophyta</taxon>
        <taxon>Embryophyta</taxon>
        <taxon>Tracheophyta</taxon>
        <taxon>Spermatophyta</taxon>
        <taxon>Magnoliopsida</taxon>
        <taxon>eudicotyledons</taxon>
        <taxon>Gunneridae</taxon>
        <taxon>Pentapetalae</taxon>
        <taxon>rosids</taxon>
        <taxon>fabids</taxon>
        <taxon>Fabales</taxon>
        <taxon>Fabaceae</taxon>
        <taxon>Cercidoideae</taxon>
        <taxon>Cercideae</taxon>
        <taxon>Bauhiniinae</taxon>
        <taxon>Bauhinia</taxon>
    </lineage>
</organism>
<evidence type="ECO:0000313" key="1">
    <source>
        <dbReference type="EMBL" id="KAI4313277.1"/>
    </source>
</evidence>